<name>A0A1A3P5L4_MYCAS</name>
<protein>
    <recommendedName>
        <fullName evidence="3">PhiRv1 phage protein</fullName>
    </recommendedName>
</protein>
<reference evidence="1 2" key="1">
    <citation type="submission" date="2016-06" db="EMBL/GenBank/DDBJ databases">
        <authorList>
            <person name="Kjaerup R.B."/>
            <person name="Dalgaard T.S."/>
            <person name="Juul-Madsen H.R."/>
        </authorList>
    </citation>
    <scope>NUCLEOTIDE SEQUENCE [LARGE SCALE GENOMIC DNA]</scope>
    <source>
        <strain evidence="1 2">1165133.8</strain>
    </source>
</reference>
<gene>
    <name evidence="1" type="ORF">A5634_18165</name>
</gene>
<sequence>MATANPEKTHLRARNAALTRAVRNGERAADDPALENCRRQLAEIRLTEYVENIVANWPRLTDEQIDRIAGLLRSGRPA</sequence>
<dbReference type="EMBL" id="LZLS01000050">
    <property type="protein sequence ID" value="OBK29533.1"/>
    <property type="molecule type" value="Genomic_DNA"/>
</dbReference>
<proteinExistence type="predicted"/>
<dbReference type="OrthoDB" id="5124197at2"/>
<evidence type="ECO:0008006" key="3">
    <source>
        <dbReference type="Google" id="ProtNLM"/>
    </source>
</evidence>
<dbReference type="AlphaFoldDB" id="A0A1A3P5L4"/>
<accession>A0A1A3P5L4</accession>
<evidence type="ECO:0000313" key="2">
    <source>
        <dbReference type="Proteomes" id="UP000093928"/>
    </source>
</evidence>
<organism evidence="1 2">
    <name type="scientific">Mycobacterium asiaticum</name>
    <dbReference type="NCBI Taxonomy" id="1790"/>
    <lineage>
        <taxon>Bacteria</taxon>
        <taxon>Bacillati</taxon>
        <taxon>Actinomycetota</taxon>
        <taxon>Actinomycetes</taxon>
        <taxon>Mycobacteriales</taxon>
        <taxon>Mycobacteriaceae</taxon>
        <taxon>Mycobacterium</taxon>
    </lineage>
</organism>
<dbReference type="Proteomes" id="UP000093928">
    <property type="component" value="Unassembled WGS sequence"/>
</dbReference>
<comment type="caution">
    <text evidence="1">The sequence shown here is derived from an EMBL/GenBank/DDBJ whole genome shotgun (WGS) entry which is preliminary data.</text>
</comment>
<evidence type="ECO:0000313" key="1">
    <source>
        <dbReference type="EMBL" id="OBK29533.1"/>
    </source>
</evidence>
<dbReference type="RefSeq" id="WP_065143092.1">
    <property type="nucleotide sequence ID" value="NZ_LZLS01000050.1"/>
</dbReference>